<keyword evidence="3" id="KW-1185">Reference proteome</keyword>
<evidence type="ECO:0000256" key="1">
    <source>
        <dbReference type="SAM" id="MobiDB-lite"/>
    </source>
</evidence>
<accession>A0AAD1RA93</accession>
<gene>
    <name evidence="2" type="ORF">PECUL_23A039992</name>
</gene>
<feature type="compositionally biased region" description="Basic residues" evidence="1">
    <location>
        <begin position="13"/>
        <end position="26"/>
    </location>
</feature>
<dbReference type="AlphaFoldDB" id="A0AAD1RA93"/>
<sequence length="133" mass="14024">MSATIPTASHPPHPGRKALAKVKHSSKLVMDSSKPVTDGANIDPPQLSSEEESALTLDSDLSNDLSDLDSDYRFEEDHKPSTDVHASGTSGSDLTKDGKILDPQSEPLFELCGMVTGRACGAIRRIPGPQASG</sequence>
<feature type="region of interest" description="Disordered" evidence="1">
    <location>
        <begin position="1"/>
        <end position="101"/>
    </location>
</feature>
<protein>
    <submittedName>
        <fullName evidence="2">Uncharacterized protein</fullName>
    </submittedName>
</protein>
<evidence type="ECO:0000313" key="2">
    <source>
        <dbReference type="EMBL" id="CAH2246461.1"/>
    </source>
</evidence>
<reference evidence="2" key="1">
    <citation type="submission" date="2022-03" db="EMBL/GenBank/DDBJ databases">
        <authorList>
            <person name="Alioto T."/>
            <person name="Alioto T."/>
            <person name="Gomez Garrido J."/>
        </authorList>
    </citation>
    <scope>NUCLEOTIDE SEQUENCE</scope>
</reference>
<proteinExistence type="predicted"/>
<dbReference type="EMBL" id="OW240913">
    <property type="protein sequence ID" value="CAH2246461.1"/>
    <property type="molecule type" value="Genomic_DNA"/>
</dbReference>
<feature type="compositionally biased region" description="Basic and acidic residues" evidence="1">
    <location>
        <begin position="70"/>
        <end position="82"/>
    </location>
</feature>
<dbReference type="Proteomes" id="UP001295444">
    <property type="component" value="Chromosome 02"/>
</dbReference>
<feature type="compositionally biased region" description="Low complexity" evidence="1">
    <location>
        <begin position="54"/>
        <end position="65"/>
    </location>
</feature>
<evidence type="ECO:0000313" key="3">
    <source>
        <dbReference type="Proteomes" id="UP001295444"/>
    </source>
</evidence>
<name>A0AAD1RA93_PELCU</name>
<organism evidence="2 3">
    <name type="scientific">Pelobates cultripes</name>
    <name type="common">Western spadefoot toad</name>
    <dbReference type="NCBI Taxonomy" id="61616"/>
    <lineage>
        <taxon>Eukaryota</taxon>
        <taxon>Metazoa</taxon>
        <taxon>Chordata</taxon>
        <taxon>Craniata</taxon>
        <taxon>Vertebrata</taxon>
        <taxon>Euteleostomi</taxon>
        <taxon>Amphibia</taxon>
        <taxon>Batrachia</taxon>
        <taxon>Anura</taxon>
        <taxon>Pelobatoidea</taxon>
        <taxon>Pelobatidae</taxon>
        <taxon>Pelobates</taxon>
    </lineage>
</organism>